<protein>
    <recommendedName>
        <fullName evidence="4">Ubiquitin carboxyl-terminal hydrolase 19</fullName>
    </recommendedName>
</protein>
<dbReference type="GeneID" id="98118424"/>
<evidence type="ECO:0000256" key="1">
    <source>
        <dbReference type="SAM" id="MobiDB-lite"/>
    </source>
</evidence>
<reference evidence="2 3" key="1">
    <citation type="submission" date="2020-05" db="EMBL/GenBank/DDBJ databases">
        <title>Ceratocystis lukuohia genome.</title>
        <authorList>
            <person name="Harrington T.C."/>
            <person name="Kim K."/>
            <person name="Mayers C.G."/>
        </authorList>
    </citation>
    <scope>NUCLEOTIDE SEQUENCE [LARGE SCALE GENOMIC DNA]</scope>
    <source>
        <strain evidence="2 3">C4212</strain>
    </source>
</reference>
<feature type="compositionally biased region" description="Polar residues" evidence="1">
    <location>
        <begin position="425"/>
        <end position="444"/>
    </location>
</feature>
<evidence type="ECO:0008006" key="4">
    <source>
        <dbReference type="Google" id="ProtNLM"/>
    </source>
</evidence>
<feature type="compositionally biased region" description="Polar residues" evidence="1">
    <location>
        <begin position="454"/>
        <end position="474"/>
    </location>
</feature>
<feature type="compositionally biased region" description="Low complexity" evidence="1">
    <location>
        <begin position="611"/>
        <end position="622"/>
    </location>
</feature>
<comment type="caution">
    <text evidence="2">The sequence shown here is derived from an EMBL/GenBank/DDBJ whole genome shotgun (WGS) entry which is preliminary data.</text>
</comment>
<evidence type="ECO:0000313" key="3">
    <source>
        <dbReference type="Proteomes" id="UP001610728"/>
    </source>
</evidence>
<feature type="compositionally biased region" description="Low complexity" evidence="1">
    <location>
        <begin position="475"/>
        <end position="489"/>
    </location>
</feature>
<dbReference type="EMBL" id="JABSNW010000004">
    <property type="protein sequence ID" value="KAL2888311.1"/>
    <property type="molecule type" value="Genomic_DNA"/>
</dbReference>
<accession>A0ABR4MJ92</accession>
<keyword evidence="3" id="KW-1185">Reference proteome</keyword>
<feature type="region of interest" description="Disordered" evidence="1">
    <location>
        <begin position="378"/>
        <end position="690"/>
    </location>
</feature>
<proteinExistence type="predicted"/>
<feature type="compositionally biased region" description="Low complexity" evidence="1">
    <location>
        <begin position="594"/>
        <end position="603"/>
    </location>
</feature>
<dbReference type="Proteomes" id="UP001610728">
    <property type="component" value="Unassembled WGS sequence"/>
</dbReference>
<evidence type="ECO:0000313" key="2">
    <source>
        <dbReference type="EMBL" id="KAL2888311.1"/>
    </source>
</evidence>
<feature type="compositionally biased region" description="Polar residues" evidence="1">
    <location>
        <begin position="651"/>
        <end position="683"/>
    </location>
</feature>
<sequence>MDPRLVIPRDEFNSLQTEVKSHAERLSRLERRQQDDAALKSVWNSPFPSVLTGTPQQDLAEPISADDYFNGLDEQSDHLLGSLHLDPTDEEPIRRGTASRANSVRFAESAIQGSASAWNASQNRTSSDFGLVRPGSSLMMERSLSHKSDGRHSSTGHSVHSILSTMSGRASSLGLDGDDDDDSSIGMPEPPPSLFIMGSVPSIVRCWLTPKFSHDTLLYADICTGSQKSTLEFALAKELDLHHTLERDINGNYTLTLPVYLAEAIVTQPHSRSNSGHSHQIPTVMVTFEVVGLDANDVTEHPSLKIFIGSDALRAHSADVLLSQNKLVLYSAERDKLSVPFVRPEDERVFKNICTRNLVRQKSFIRLDATAAPFISGGEPKLLSSQSVPKSIESHQSSDDLEGDVNGVSAQAYGHSSPDPMPVTRPSSSKSAYFPTPSSMQSDASEGDRAVATKEQQQSSRPSLALSENGSLGNQQKQPSASAQATTATHGAVSSGSGEPEKRHELNVGIWGSWRNGTISSDRENGLSGYQPAGKSTRTMKVLKPSRNISSARTAPSITTDSTASTSGSTIASTAPTTPRTLSDPKRKEGAGQPSASTSTPTPTTAPAPAPTLAATPPSMTPVSRWESKRSVSATDAKFPIAFPGRDAVRQGSSSSTSSNALPRSSNPVGSASAFSWMNTNGKAKTPVGE</sequence>
<name>A0ABR4MJ92_9PEZI</name>
<dbReference type="RefSeq" id="XP_070859491.1">
    <property type="nucleotide sequence ID" value="XM_071002655.1"/>
</dbReference>
<organism evidence="2 3">
    <name type="scientific">Ceratocystis lukuohia</name>
    <dbReference type="NCBI Taxonomy" id="2019550"/>
    <lineage>
        <taxon>Eukaryota</taxon>
        <taxon>Fungi</taxon>
        <taxon>Dikarya</taxon>
        <taxon>Ascomycota</taxon>
        <taxon>Pezizomycotina</taxon>
        <taxon>Sordariomycetes</taxon>
        <taxon>Hypocreomycetidae</taxon>
        <taxon>Microascales</taxon>
        <taxon>Ceratocystidaceae</taxon>
        <taxon>Ceratocystis</taxon>
    </lineage>
</organism>
<gene>
    <name evidence="2" type="ORF">HOO65_040648</name>
</gene>
<feature type="compositionally biased region" description="Low complexity" evidence="1">
    <location>
        <begin position="554"/>
        <end position="581"/>
    </location>
</feature>